<dbReference type="Proteomes" id="UP000000844">
    <property type="component" value="Chromosome"/>
</dbReference>
<gene>
    <name evidence="2" type="ordered locus">Snas_0176</name>
</gene>
<keyword evidence="1" id="KW-1133">Transmembrane helix</keyword>
<name>D3Q1P8_STANL</name>
<proteinExistence type="predicted"/>
<reference evidence="2 3" key="1">
    <citation type="journal article" date="2009" name="Stand. Genomic Sci.">
        <title>Complete genome sequence of Stackebrandtia nassauensis type strain (LLR-40K-21).</title>
        <authorList>
            <person name="Munk C."/>
            <person name="Lapidus A."/>
            <person name="Copeland A."/>
            <person name="Jando M."/>
            <person name="Mayilraj S."/>
            <person name="Glavina Del Rio T."/>
            <person name="Nolan M."/>
            <person name="Chen F."/>
            <person name="Lucas S."/>
            <person name="Tice H."/>
            <person name="Cheng J.F."/>
            <person name="Han C."/>
            <person name="Detter J.C."/>
            <person name="Bruce D."/>
            <person name="Goodwin L."/>
            <person name="Chain P."/>
            <person name="Pitluck S."/>
            <person name="Goker M."/>
            <person name="Ovchinikova G."/>
            <person name="Pati A."/>
            <person name="Ivanova N."/>
            <person name="Mavromatis K."/>
            <person name="Chen A."/>
            <person name="Palaniappan K."/>
            <person name="Land M."/>
            <person name="Hauser L."/>
            <person name="Chang Y.J."/>
            <person name="Jeffries C.D."/>
            <person name="Bristow J."/>
            <person name="Eisen J.A."/>
            <person name="Markowitz V."/>
            <person name="Hugenholtz P."/>
            <person name="Kyrpides N.C."/>
            <person name="Klenk H.P."/>
        </authorList>
    </citation>
    <scope>NUCLEOTIDE SEQUENCE [LARGE SCALE GENOMIC DNA]</scope>
    <source>
        <strain evidence="3">DSM 44728 / CIP 108903 / NRRL B-16338 / NBRC 102104 / LLR-40K-21</strain>
    </source>
</reference>
<keyword evidence="1" id="KW-0812">Transmembrane</keyword>
<protein>
    <submittedName>
        <fullName evidence="2">Uncharacterized protein</fullName>
    </submittedName>
</protein>
<evidence type="ECO:0000313" key="2">
    <source>
        <dbReference type="EMBL" id="ADD39896.1"/>
    </source>
</evidence>
<dbReference type="STRING" id="446470.Snas_0176"/>
<dbReference type="HOGENOM" id="CLU_2095369_0_0_11"/>
<evidence type="ECO:0000313" key="3">
    <source>
        <dbReference type="Proteomes" id="UP000000844"/>
    </source>
</evidence>
<sequence>MENTNKTHSGQTTSFLSRLTSFGREIFAPVTAPPKSPQRSLLVARQATALLGIFGTVVQVIVWLMIGVIGGDLDAPWWLWTVAASTLLVAGFTMAHRLIPGTPRPDTAANQPNVSA</sequence>
<dbReference type="RefSeq" id="WP_013015467.1">
    <property type="nucleotide sequence ID" value="NC_013947.1"/>
</dbReference>
<dbReference type="OrthoDB" id="3748531at2"/>
<dbReference type="EMBL" id="CP001778">
    <property type="protein sequence ID" value="ADD39896.1"/>
    <property type="molecule type" value="Genomic_DNA"/>
</dbReference>
<evidence type="ECO:0000256" key="1">
    <source>
        <dbReference type="SAM" id="Phobius"/>
    </source>
</evidence>
<dbReference type="AlphaFoldDB" id="D3Q1P8"/>
<organism evidence="2 3">
    <name type="scientific">Stackebrandtia nassauensis (strain DSM 44728 / CIP 108903 / NRRL B-16338 / NBRC 102104 / LLR-40K-21)</name>
    <dbReference type="NCBI Taxonomy" id="446470"/>
    <lineage>
        <taxon>Bacteria</taxon>
        <taxon>Bacillati</taxon>
        <taxon>Actinomycetota</taxon>
        <taxon>Actinomycetes</taxon>
        <taxon>Glycomycetales</taxon>
        <taxon>Glycomycetaceae</taxon>
        <taxon>Stackebrandtia</taxon>
    </lineage>
</organism>
<dbReference type="KEGG" id="sna:Snas_0176"/>
<feature type="transmembrane region" description="Helical" evidence="1">
    <location>
        <begin position="77"/>
        <end position="95"/>
    </location>
</feature>
<accession>D3Q1P8</accession>
<feature type="transmembrane region" description="Helical" evidence="1">
    <location>
        <begin position="49"/>
        <end position="71"/>
    </location>
</feature>
<keyword evidence="3" id="KW-1185">Reference proteome</keyword>
<dbReference type="eggNOG" id="ENOG502ZWXZ">
    <property type="taxonomic scope" value="Bacteria"/>
</dbReference>
<keyword evidence="1" id="KW-0472">Membrane</keyword>